<dbReference type="EMBL" id="JAJTJA010000009">
    <property type="protein sequence ID" value="KAH8694070.1"/>
    <property type="molecule type" value="Genomic_DNA"/>
</dbReference>
<comment type="caution">
    <text evidence="2">The sequence shown here is derived from an EMBL/GenBank/DDBJ whole genome shotgun (WGS) entry which is preliminary data.</text>
</comment>
<organism evidence="2 3">
    <name type="scientific">Talaromyces proteolyticus</name>
    <dbReference type="NCBI Taxonomy" id="1131652"/>
    <lineage>
        <taxon>Eukaryota</taxon>
        <taxon>Fungi</taxon>
        <taxon>Dikarya</taxon>
        <taxon>Ascomycota</taxon>
        <taxon>Pezizomycotina</taxon>
        <taxon>Eurotiomycetes</taxon>
        <taxon>Eurotiomycetidae</taxon>
        <taxon>Eurotiales</taxon>
        <taxon>Trichocomaceae</taxon>
        <taxon>Talaromyces</taxon>
        <taxon>Talaromyces sect. Bacilispori</taxon>
    </lineage>
</organism>
<dbReference type="GeneID" id="70240255"/>
<name>A0AAD4KN25_9EURO</name>
<evidence type="ECO:0000313" key="2">
    <source>
        <dbReference type="EMBL" id="KAH8694070.1"/>
    </source>
</evidence>
<protein>
    <submittedName>
        <fullName evidence="2">Uncharacterized protein</fullName>
    </submittedName>
</protein>
<dbReference type="Proteomes" id="UP001201262">
    <property type="component" value="Unassembled WGS sequence"/>
</dbReference>
<dbReference type="RefSeq" id="XP_046069740.1">
    <property type="nucleotide sequence ID" value="XM_046209968.1"/>
</dbReference>
<feature type="region of interest" description="Disordered" evidence="1">
    <location>
        <begin position="112"/>
        <end position="135"/>
    </location>
</feature>
<accession>A0AAD4KN25</accession>
<keyword evidence="3" id="KW-1185">Reference proteome</keyword>
<evidence type="ECO:0000256" key="1">
    <source>
        <dbReference type="SAM" id="MobiDB-lite"/>
    </source>
</evidence>
<evidence type="ECO:0000313" key="3">
    <source>
        <dbReference type="Proteomes" id="UP001201262"/>
    </source>
</evidence>
<dbReference type="AlphaFoldDB" id="A0AAD4KN25"/>
<feature type="compositionally biased region" description="Low complexity" evidence="1">
    <location>
        <begin position="117"/>
        <end position="132"/>
    </location>
</feature>
<proteinExistence type="predicted"/>
<sequence length="239" mass="26762">MPKINFRFKNLFSSAKMSRDSTRHDAQKVASFLHEDEAVTWEHWEYAPPRVRGCSSQLPAGKLEYSELAESVTDCFSLDCPYSYHIEDIRSPSPIRPVPSLNTSFDIESAMPKPMVSQSSSPSADSTYDSWSNADEVPTRPTSAVLLQDFPPLFRCRDYPAMGFIEDVVILDLNDDYSSNCCYSSTNTSKDSLADSVSPKSHPCKECLGCKDEQSWSTIFCRSSASAPLIRHSEQNGWV</sequence>
<reference evidence="2" key="1">
    <citation type="submission" date="2021-12" db="EMBL/GenBank/DDBJ databases">
        <title>Convergent genome expansion in fungi linked to evolution of root-endophyte symbiosis.</title>
        <authorList>
            <consortium name="DOE Joint Genome Institute"/>
            <person name="Ke Y.-H."/>
            <person name="Bonito G."/>
            <person name="Liao H.-L."/>
            <person name="Looney B."/>
            <person name="Rojas-Flechas A."/>
            <person name="Nash J."/>
            <person name="Hameed K."/>
            <person name="Schadt C."/>
            <person name="Martin F."/>
            <person name="Crous P.W."/>
            <person name="Miettinen O."/>
            <person name="Magnuson J.K."/>
            <person name="Labbe J."/>
            <person name="Jacobson D."/>
            <person name="Doktycz M.J."/>
            <person name="Veneault-Fourrey C."/>
            <person name="Kuo A."/>
            <person name="Mondo S."/>
            <person name="Calhoun S."/>
            <person name="Riley R."/>
            <person name="Ohm R."/>
            <person name="LaButti K."/>
            <person name="Andreopoulos B."/>
            <person name="Pangilinan J."/>
            <person name="Nolan M."/>
            <person name="Tritt A."/>
            <person name="Clum A."/>
            <person name="Lipzen A."/>
            <person name="Daum C."/>
            <person name="Barry K."/>
            <person name="Grigoriev I.V."/>
            <person name="Vilgalys R."/>
        </authorList>
    </citation>
    <scope>NUCLEOTIDE SEQUENCE</scope>
    <source>
        <strain evidence="2">PMI_201</strain>
    </source>
</reference>
<gene>
    <name evidence="2" type="ORF">BGW36DRAFT_215538</name>
</gene>